<gene>
    <name evidence="2" type="ORF">QBC37DRAFT_453408</name>
</gene>
<dbReference type="GO" id="GO:0005737">
    <property type="term" value="C:cytoplasm"/>
    <property type="evidence" value="ECO:0007669"/>
    <property type="project" value="TreeGrafter"/>
</dbReference>
<proteinExistence type="predicted"/>
<dbReference type="AlphaFoldDB" id="A0AAN6XX80"/>
<comment type="caution">
    <text evidence="2">The sequence shown here is derived from an EMBL/GenBank/DDBJ whole genome shotgun (WGS) entry which is preliminary data.</text>
</comment>
<accession>A0AAN6XX80</accession>
<dbReference type="SUPFAM" id="SSF51735">
    <property type="entry name" value="NAD(P)-binding Rossmann-fold domains"/>
    <property type="match status" value="1"/>
</dbReference>
<dbReference type="Gene3D" id="3.40.50.720">
    <property type="entry name" value="NAD(P)-binding Rossmann-like Domain"/>
    <property type="match status" value="1"/>
</dbReference>
<keyword evidence="3" id="KW-1185">Reference proteome</keyword>
<reference evidence="2" key="2">
    <citation type="submission" date="2023-05" db="EMBL/GenBank/DDBJ databases">
        <authorList>
            <consortium name="Lawrence Berkeley National Laboratory"/>
            <person name="Steindorff A."/>
            <person name="Hensen N."/>
            <person name="Bonometti L."/>
            <person name="Westerberg I."/>
            <person name="Brannstrom I.O."/>
            <person name="Guillou S."/>
            <person name="Cros-Aarteil S."/>
            <person name="Calhoun S."/>
            <person name="Haridas S."/>
            <person name="Kuo A."/>
            <person name="Mondo S."/>
            <person name="Pangilinan J."/>
            <person name="Riley R."/>
            <person name="Labutti K."/>
            <person name="Andreopoulos B."/>
            <person name="Lipzen A."/>
            <person name="Chen C."/>
            <person name="Yanf M."/>
            <person name="Daum C."/>
            <person name="Ng V."/>
            <person name="Clum A."/>
            <person name="Ohm R."/>
            <person name="Martin F."/>
            <person name="Silar P."/>
            <person name="Natvig D."/>
            <person name="Lalanne C."/>
            <person name="Gautier V."/>
            <person name="Ament-Velasquez S.L."/>
            <person name="Kruys A."/>
            <person name="Hutchinson M.I."/>
            <person name="Powell A.J."/>
            <person name="Barry K."/>
            <person name="Miller A.N."/>
            <person name="Grigoriev I.V."/>
            <person name="Debuchy R."/>
            <person name="Gladieux P."/>
            <person name="Thoren M.H."/>
            <person name="Johannesson H."/>
        </authorList>
    </citation>
    <scope>NUCLEOTIDE SEQUENCE</scope>
    <source>
        <strain evidence="2">PSN293</strain>
    </source>
</reference>
<dbReference type="InterPro" id="IPR036291">
    <property type="entry name" value="NAD(P)-bd_dom_sf"/>
</dbReference>
<organism evidence="2 3">
    <name type="scientific">Rhypophila decipiens</name>
    <dbReference type="NCBI Taxonomy" id="261697"/>
    <lineage>
        <taxon>Eukaryota</taxon>
        <taxon>Fungi</taxon>
        <taxon>Dikarya</taxon>
        <taxon>Ascomycota</taxon>
        <taxon>Pezizomycotina</taxon>
        <taxon>Sordariomycetes</taxon>
        <taxon>Sordariomycetidae</taxon>
        <taxon>Sordariales</taxon>
        <taxon>Naviculisporaceae</taxon>
        <taxon>Rhypophila</taxon>
    </lineage>
</organism>
<evidence type="ECO:0000313" key="2">
    <source>
        <dbReference type="EMBL" id="KAK4208256.1"/>
    </source>
</evidence>
<reference evidence="2" key="1">
    <citation type="journal article" date="2023" name="Mol. Phylogenet. Evol.">
        <title>Genome-scale phylogeny and comparative genomics of the fungal order Sordariales.</title>
        <authorList>
            <person name="Hensen N."/>
            <person name="Bonometti L."/>
            <person name="Westerberg I."/>
            <person name="Brannstrom I.O."/>
            <person name="Guillou S."/>
            <person name="Cros-Aarteil S."/>
            <person name="Calhoun S."/>
            <person name="Haridas S."/>
            <person name="Kuo A."/>
            <person name="Mondo S."/>
            <person name="Pangilinan J."/>
            <person name="Riley R."/>
            <person name="LaButti K."/>
            <person name="Andreopoulos B."/>
            <person name="Lipzen A."/>
            <person name="Chen C."/>
            <person name="Yan M."/>
            <person name="Daum C."/>
            <person name="Ng V."/>
            <person name="Clum A."/>
            <person name="Steindorff A."/>
            <person name="Ohm R.A."/>
            <person name="Martin F."/>
            <person name="Silar P."/>
            <person name="Natvig D.O."/>
            <person name="Lalanne C."/>
            <person name="Gautier V."/>
            <person name="Ament-Velasquez S.L."/>
            <person name="Kruys A."/>
            <person name="Hutchinson M.I."/>
            <person name="Powell A.J."/>
            <person name="Barry K."/>
            <person name="Miller A.N."/>
            <person name="Grigoriev I.V."/>
            <person name="Debuchy R."/>
            <person name="Gladieux P."/>
            <person name="Hiltunen Thoren M."/>
            <person name="Johannesson H."/>
        </authorList>
    </citation>
    <scope>NUCLEOTIDE SEQUENCE</scope>
    <source>
        <strain evidence="2">PSN293</strain>
    </source>
</reference>
<evidence type="ECO:0000259" key="1">
    <source>
        <dbReference type="Pfam" id="PF03435"/>
    </source>
</evidence>
<protein>
    <recommendedName>
        <fullName evidence="1">Saccharopine dehydrogenase NADP binding domain-containing protein</fullName>
    </recommendedName>
</protein>
<evidence type="ECO:0000313" key="3">
    <source>
        <dbReference type="Proteomes" id="UP001301769"/>
    </source>
</evidence>
<dbReference type="GO" id="GO:0004029">
    <property type="term" value="F:aldehyde dehydrogenase (NAD+) activity"/>
    <property type="evidence" value="ECO:0007669"/>
    <property type="project" value="TreeGrafter"/>
</dbReference>
<dbReference type="Proteomes" id="UP001301769">
    <property type="component" value="Unassembled WGS sequence"/>
</dbReference>
<dbReference type="PANTHER" id="PTHR48079:SF6">
    <property type="entry name" value="NAD(P)-BINDING DOMAIN-CONTAINING PROTEIN-RELATED"/>
    <property type="match status" value="1"/>
</dbReference>
<feature type="domain" description="Saccharopine dehydrogenase NADP binding" evidence="1">
    <location>
        <begin position="5"/>
        <end position="99"/>
    </location>
</feature>
<dbReference type="InterPro" id="IPR005097">
    <property type="entry name" value="Sacchrp_dh_NADP-bd"/>
</dbReference>
<dbReference type="Pfam" id="PF03435">
    <property type="entry name" value="Sacchrp_dh_NADP"/>
    <property type="match status" value="1"/>
</dbReference>
<dbReference type="EMBL" id="MU858251">
    <property type="protein sequence ID" value="KAK4208256.1"/>
    <property type="molecule type" value="Genomic_DNA"/>
</dbReference>
<sequence length="394" mass="42304">MVTQVLILGATGHIGGAVLDDLLNTQPDVTVVAQVRSDKDSNVLKSQYSQFESTLQIVVAGYNDPALNSAVQTASIVINCGPDATNEENIRSLLSTLASSITANKPKFYVGTTGAALIWDSPSGNPDARTWDDVTDIDDILALPDTVTHAIPDRIVQSAAEKLNPLLHTAMVSPTFVSGISPSVKRPTPLIFPDWIHVIKTLGAGATINGGKNRTTFVEVKKLARLYTLLVGDALARLGLSLSSTSSPSATSKSEVVETWGPKAYYFAASLEIPFDKFMCDIFLSALKKHGASYLEEEVEIKDLPATKIVADMVATRHVGEPGAEIWSSHIAEGFGINMRVRGSRAEKVFGGQGFSWTDNTDGKPESIEFDKQIGNDAALEESVRVFLEIEKGN</sequence>
<name>A0AAN6XX80_9PEZI</name>
<dbReference type="PANTHER" id="PTHR48079">
    <property type="entry name" value="PROTEIN YEEZ"/>
    <property type="match status" value="1"/>
</dbReference>
<dbReference type="InterPro" id="IPR051783">
    <property type="entry name" value="NAD(P)-dependent_oxidoreduct"/>
</dbReference>